<keyword evidence="2" id="KW-1185">Reference proteome</keyword>
<dbReference type="OrthoDB" id="9759996at2"/>
<dbReference type="EMBL" id="FNJJ01000009">
    <property type="protein sequence ID" value="SDP98066.1"/>
    <property type="molecule type" value="Genomic_DNA"/>
</dbReference>
<evidence type="ECO:0000313" key="2">
    <source>
        <dbReference type="Proteomes" id="UP000199460"/>
    </source>
</evidence>
<reference evidence="2" key="1">
    <citation type="submission" date="2016-10" db="EMBL/GenBank/DDBJ databases">
        <authorList>
            <person name="Varghese N."/>
            <person name="Submissions S."/>
        </authorList>
    </citation>
    <scope>NUCLEOTIDE SEQUENCE [LARGE SCALE GENOMIC DNA]</scope>
    <source>
        <strain evidence="2">JCM 18416</strain>
    </source>
</reference>
<gene>
    <name evidence="1" type="ORF">SAMN05216213_109203</name>
</gene>
<dbReference type="Pfam" id="PF11739">
    <property type="entry name" value="YdbH-like"/>
    <property type="match status" value="1"/>
</dbReference>
<organism evidence="1 2">
    <name type="scientific">Ectopseudomonas guguanensis</name>
    <dbReference type="NCBI Taxonomy" id="1198456"/>
    <lineage>
        <taxon>Bacteria</taxon>
        <taxon>Pseudomonadati</taxon>
        <taxon>Pseudomonadota</taxon>
        <taxon>Gammaproteobacteria</taxon>
        <taxon>Pseudomonadales</taxon>
        <taxon>Pseudomonadaceae</taxon>
        <taxon>Ectopseudomonas</taxon>
    </lineage>
</organism>
<dbReference type="AlphaFoldDB" id="A0A1H0X6I1"/>
<name>A0A1H0X6I1_9GAMM</name>
<sequence length="851" mass="93425">MSRRRFWLGICVALAVLLSLLACYATYRVQQLLDEHDVELHWQGSSLSWRGLQLREVSLVRRQDGELYARAEQLQLQWLASEAPRYRLVAQGLRVDWQPAPTKAENPTTSDLDTPLQTVSAALPWLPRRVELRDVQAQLPCARGRCALAGDLDLQRVGDALQLHVRLLRERHSAILQAHLQGLDGALDSARQLQMTLHLDDQQQMELRSDLVAQDDALQWQGDLLLAPLQEIAWVAAWLGEWTPLDAASLPVTPQQAGVIAQWQLQLPQATRPFGDLLGAPGWLRVDAQLPQPWPLPGVGLISGELQLDLRNATGAWQARKLHGNLQLDTQDAPWLAALPAGVRAHRLQLQLLPLASSADDELALQLQLAAEGALEVQARAELGLKQTRDWALQVRQLQLDARSKRVDLSDSRADGLRLNLALGGQATAQQLQLTMAGNSHLEIQRLRSAEVIVQQARLSLAGLVLAGAPQAPTLSGPLALRVQSLQQPQLLTQAWQWQGRLEANATQQKLDGALLADSGLSLALGLNHAADGLELNARLDEIFLRAGNPLPQTLTNWPPLLTLDNGRMQGDATLRLPANRPLQLAARLNGKGLAGIYDRSTLSGIDAELQLQLDGDRLRLDLPQLSARQLDPGIELGPLHLQASYQASLRRPLAGSLTHQRAELGVLGGSLSLAPATWALQEPSQLLPLKLSGLDLQQLFRVYPAEGLSGNGLIDGTLPLRLGEAISIEQGLIEARPPGGQLRFQSPRIRAMGQANPGMKLVTDALEDFHYDLLSSSVDYDQSGTLRLGMRLHGQNPAIEKGRPIHFNINLEEDVPALLASLQLTDKVSGIIQQRIQQWMRQRVPQEAKE</sequence>
<dbReference type="InterPro" id="IPR021730">
    <property type="entry name" value="YdbH"/>
</dbReference>
<evidence type="ECO:0000313" key="1">
    <source>
        <dbReference type="EMBL" id="SDP98066.1"/>
    </source>
</evidence>
<protein>
    <submittedName>
        <fullName evidence="1">Dicarboxylate transport</fullName>
    </submittedName>
</protein>
<dbReference type="Proteomes" id="UP000199460">
    <property type="component" value="Unassembled WGS sequence"/>
</dbReference>
<proteinExistence type="predicted"/>
<accession>A0A1H0X6I1</accession>
<dbReference type="GeneID" id="300932715"/>
<dbReference type="PROSITE" id="PS51257">
    <property type="entry name" value="PROKAR_LIPOPROTEIN"/>
    <property type="match status" value="1"/>
</dbReference>
<dbReference type="RefSeq" id="WP_090432156.1">
    <property type="nucleotide sequence ID" value="NZ_FNJJ01000009.1"/>
</dbReference>